<feature type="binding site" description="covalent" evidence="12">
    <location>
        <position position="205"/>
    </location>
    <ligand>
        <name>heme c</name>
        <dbReference type="ChEBI" id="CHEBI:61717"/>
        <label>2</label>
    </ligand>
</feature>
<evidence type="ECO:0000256" key="3">
    <source>
        <dbReference type="ARBA" id="ARBA00022475"/>
    </source>
</evidence>
<dbReference type="InterPro" id="IPR014353">
    <property type="entry name" value="Membr-bd_ADH_cyt_c"/>
</dbReference>
<evidence type="ECO:0000259" key="15">
    <source>
        <dbReference type="PROSITE" id="PS51007"/>
    </source>
</evidence>
<dbReference type="SUPFAM" id="SSF46626">
    <property type="entry name" value="Cytochrome c"/>
    <property type="match status" value="3"/>
</dbReference>
<feature type="binding site" description="covalent" evidence="12">
    <location>
        <position position="360"/>
    </location>
    <ligand>
        <name>heme c</name>
        <dbReference type="ChEBI" id="CHEBI:61717"/>
        <label>3</label>
    </ligand>
</feature>
<feature type="domain" description="Cytochrome c" evidence="15">
    <location>
        <begin position="40"/>
        <end position="145"/>
    </location>
</feature>
<evidence type="ECO:0000256" key="7">
    <source>
        <dbReference type="ARBA" id="ARBA00022729"/>
    </source>
</evidence>
<dbReference type="InterPro" id="IPR036909">
    <property type="entry name" value="Cyt_c-like_dom_sf"/>
</dbReference>
<evidence type="ECO:0000256" key="9">
    <source>
        <dbReference type="ARBA" id="ARBA00022982"/>
    </source>
</evidence>
<dbReference type="GO" id="GO:0009055">
    <property type="term" value="F:electron transfer activity"/>
    <property type="evidence" value="ECO:0007669"/>
    <property type="project" value="InterPro"/>
</dbReference>
<dbReference type="PIRSF" id="PIRSF000018">
    <property type="entry name" value="Mb_ADH_cyt_c"/>
    <property type="match status" value="1"/>
</dbReference>
<dbReference type="InterPro" id="IPR009056">
    <property type="entry name" value="Cyt_c-like_dom"/>
</dbReference>
<dbReference type="GO" id="GO:0016614">
    <property type="term" value="F:oxidoreductase activity, acting on CH-OH group of donors"/>
    <property type="evidence" value="ECO:0007669"/>
    <property type="project" value="InterPro"/>
</dbReference>
<proteinExistence type="predicted"/>
<evidence type="ECO:0000256" key="2">
    <source>
        <dbReference type="ARBA" id="ARBA00022448"/>
    </source>
</evidence>
<dbReference type="AlphaFoldDB" id="A0A074TZX6"/>
<keyword evidence="8" id="KW-0677">Repeat</keyword>
<feature type="binding site" description="covalent" evidence="12">
    <location>
        <position position="208"/>
    </location>
    <ligand>
        <name>heme c</name>
        <dbReference type="ChEBI" id="CHEBI:61717"/>
        <label>2</label>
    </ligand>
</feature>
<keyword evidence="6 13" id="KW-0479">Metal-binding</keyword>
<evidence type="ECO:0000256" key="13">
    <source>
        <dbReference type="PIRSR" id="PIRSR000018-51"/>
    </source>
</evidence>
<keyword evidence="2" id="KW-0813">Transport</keyword>
<evidence type="ECO:0000256" key="1">
    <source>
        <dbReference type="ARBA" id="ARBA00004236"/>
    </source>
</evidence>
<dbReference type="eggNOG" id="COG2010">
    <property type="taxonomic scope" value="Bacteria"/>
</dbReference>
<organism evidence="16 17">
    <name type="scientific">Thioclava dalianensis</name>
    <dbReference type="NCBI Taxonomy" id="1185766"/>
    <lineage>
        <taxon>Bacteria</taxon>
        <taxon>Pseudomonadati</taxon>
        <taxon>Pseudomonadota</taxon>
        <taxon>Alphaproteobacteria</taxon>
        <taxon>Rhodobacterales</taxon>
        <taxon>Paracoccaceae</taxon>
        <taxon>Thioclava</taxon>
    </lineage>
</organism>
<dbReference type="PRINTS" id="PR00605">
    <property type="entry name" value="CYTCHROMECIC"/>
</dbReference>
<keyword evidence="9" id="KW-0249">Electron transport</keyword>
<dbReference type="PANTHER" id="PTHR35008:SF8">
    <property type="entry name" value="ALCOHOL DEHYDROGENASE CYTOCHROME C SUBUNIT"/>
    <property type="match status" value="1"/>
</dbReference>
<dbReference type="GO" id="GO:0020037">
    <property type="term" value="F:heme binding"/>
    <property type="evidence" value="ECO:0007669"/>
    <property type="project" value="InterPro"/>
</dbReference>
<evidence type="ECO:0000256" key="14">
    <source>
        <dbReference type="SAM" id="Phobius"/>
    </source>
</evidence>
<comment type="caution">
    <text evidence="16">The sequence shown here is derived from an EMBL/GenBank/DDBJ whole genome shotgun (WGS) entry which is preliminary data.</text>
</comment>
<dbReference type="Proteomes" id="UP000027725">
    <property type="component" value="Unassembled WGS sequence"/>
</dbReference>
<protein>
    <submittedName>
        <fullName evidence="16">Cytochrome C</fullName>
    </submittedName>
</protein>
<dbReference type="GO" id="GO:0005886">
    <property type="term" value="C:plasma membrane"/>
    <property type="evidence" value="ECO:0007669"/>
    <property type="project" value="UniProtKB-SubCell"/>
</dbReference>
<keyword evidence="5" id="KW-0679">Respiratory chain</keyword>
<dbReference type="RefSeq" id="WP_038069730.1">
    <property type="nucleotide sequence ID" value="NZ_FOVB01000024.1"/>
</dbReference>
<keyword evidence="3" id="KW-1003">Cell membrane</keyword>
<evidence type="ECO:0000256" key="6">
    <source>
        <dbReference type="ARBA" id="ARBA00022723"/>
    </source>
</evidence>
<keyword evidence="4 12" id="KW-0349">Heme</keyword>
<comment type="subcellular location">
    <subcellularLocation>
        <location evidence="1">Cell membrane</location>
    </subcellularLocation>
</comment>
<keyword evidence="7" id="KW-0732">Signal</keyword>
<feature type="binding site" description="covalent" evidence="12">
    <location>
        <position position="59"/>
    </location>
    <ligand>
        <name>heme c</name>
        <dbReference type="ChEBI" id="CHEBI:61717"/>
        <label>1</label>
    </ligand>
</feature>
<feature type="binding site" description="axial binding residue" evidence="13">
    <location>
        <position position="60"/>
    </location>
    <ligand>
        <name>heme c</name>
        <dbReference type="ChEBI" id="CHEBI:61717"/>
        <label>1</label>
    </ligand>
    <ligandPart>
        <name>Fe</name>
        <dbReference type="ChEBI" id="CHEBI:18248"/>
    </ligandPart>
</feature>
<dbReference type="OrthoDB" id="9811281at2"/>
<evidence type="ECO:0000256" key="12">
    <source>
        <dbReference type="PIRSR" id="PIRSR000018-50"/>
    </source>
</evidence>
<feature type="domain" description="Cytochrome c" evidence="15">
    <location>
        <begin position="190"/>
        <end position="302"/>
    </location>
</feature>
<dbReference type="GO" id="GO:0005506">
    <property type="term" value="F:iron ion binding"/>
    <property type="evidence" value="ECO:0007669"/>
    <property type="project" value="InterPro"/>
</dbReference>
<feature type="transmembrane region" description="Helical" evidence="14">
    <location>
        <begin position="7"/>
        <end position="27"/>
    </location>
</feature>
<keyword evidence="14" id="KW-1133">Transmembrane helix</keyword>
<keyword evidence="17" id="KW-1185">Reference proteome</keyword>
<feature type="binding site" description="covalent" evidence="12">
    <location>
        <position position="357"/>
    </location>
    <ligand>
        <name>heme c</name>
        <dbReference type="ChEBI" id="CHEBI:61717"/>
        <label>3</label>
    </ligand>
</feature>
<feature type="domain" description="Cytochrome c" evidence="15">
    <location>
        <begin position="344"/>
        <end position="434"/>
    </location>
</feature>
<keyword evidence="11 14" id="KW-0472">Membrane</keyword>
<dbReference type="EMBL" id="JHEH01000052">
    <property type="protein sequence ID" value="KEP67982.1"/>
    <property type="molecule type" value="Genomic_DNA"/>
</dbReference>
<dbReference type="InterPro" id="IPR051459">
    <property type="entry name" value="Cytochrome_c-type_DH"/>
</dbReference>
<evidence type="ECO:0000313" key="17">
    <source>
        <dbReference type="Proteomes" id="UP000027725"/>
    </source>
</evidence>
<evidence type="ECO:0000256" key="10">
    <source>
        <dbReference type="ARBA" id="ARBA00023004"/>
    </source>
</evidence>
<evidence type="ECO:0000313" key="16">
    <source>
        <dbReference type="EMBL" id="KEP67982.1"/>
    </source>
</evidence>
<comment type="cofactor">
    <cofactor evidence="12">
        <name>heme c</name>
        <dbReference type="ChEBI" id="CHEBI:61717"/>
    </cofactor>
    <text evidence="12">Binds 3 heme c groups covalently per subunit.</text>
</comment>
<evidence type="ECO:0000256" key="5">
    <source>
        <dbReference type="ARBA" id="ARBA00022660"/>
    </source>
</evidence>
<dbReference type="PROSITE" id="PS51007">
    <property type="entry name" value="CYTC"/>
    <property type="match status" value="3"/>
</dbReference>
<keyword evidence="14" id="KW-0812">Transmembrane</keyword>
<feature type="binding site" description="axial binding residue" evidence="13">
    <location>
        <position position="209"/>
    </location>
    <ligand>
        <name>heme c</name>
        <dbReference type="ChEBI" id="CHEBI:61717"/>
        <label>2</label>
    </ligand>
    <ligandPart>
        <name>Fe</name>
        <dbReference type="ChEBI" id="CHEBI:18248"/>
    </ligandPart>
</feature>
<dbReference type="PANTHER" id="PTHR35008">
    <property type="entry name" value="BLL4482 PROTEIN-RELATED"/>
    <property type="match status" value="1"/>
</dbReference>
<name>A0A074TZX6_9RHOB</name>
<dbReference type="Gene3D" id="1.10.760.10">
    <property type="entry name" value="Cytochrome c-like domain"/>
    <property type="match status" value="3"/>
</dbReference>
<feature type="binding site" description="axial binding residue" evidence="13">
    <location>
        <position position="361"/>
    </location>
    <ligand>
        <name>heme c</name>
        <dbReference type="ChEBI" id="CHEBI:61717"/>
        <label>3</label>
    </ligand>
    <ligandPart>
        <name>Fe</name>
        <dbReference type="ChEBI" id="CHEBI:18248"/>
    </ligandPart>
</feature>
<dbReference type="Pfam" id="PF00034">
    <property type="entry name" value="Cytochrom_C"/>
    <property type="match status" value="3"/>
</dbReference>
<evidence type="ECO:0000256" key="8">
    <source>
        <dbReference type="ARBA" id="ARBA00022737"/>
    </source>
</evidence>
<evidence type="ECO:0000256" key="4">
    <source>
        <dbReference type="ARBA" id="ARBA00022617"/>
    </source>
</evidence>
<feature type="binding site" description="covalent" evidence="12">
    <location>
        <position position="56"/>
    </location>
    <ligand>
        <name>heme c</name>
        <dbReference type="ChEBI" id="CHEBI:61717"/>
        <label>1</label>
    </ligand>
</feature>
<accession>A0A074TZX6</accession>
<gene>
    <name evidence="16" type="ORF">DL1_16795</name>
</gene>
<evidence type="ECO:0000256" key="11">
    <source>
        <dbReference type="ARBA" id="ARBA00023136"/>
    </source>
</evidence>
<reference evidence="16 17" key="1">
    <citation type="submission" date="2014-03" db="EMBL/GenBank/DDBJ databases">
        <title>The draft genome sequence of Thioclava dalianensis DLFJ1-1.</title>
        <authorList>
            <person name="Lai Q."/>
            <person name="Shao Z."/>
        </authorList>
    </citation>
    <scope>NUCLEOTIDE SEQUENCE [LARGE SCALE GENOMIC DNA]</scope>
    <source>
        <strain evidence="16 17">DLFJ1-1</strain>
    </source>
</reference>
<dbReference type="InterPro" id="IPR008168">
    <property type="entry name" value="Cyt_C_IC"/>
</dbReference>
<keyword evidence="10 13" id="KW-0408">Iron</keyword>
<dbReference type="STRING" id="1185766.SAMN05216224_1249"/>
<sequence>MKTFLRIIAALVVLGVIALLAIIFVPVQRTKPTQDLAANWTPEKGAPLYAARMADCAACHTAKDGKPFAGGKAIESPMGAIYASNITPDKKTGIGNWSLDDFRAALVDGVDDEGHHLYPAMPYENYRHLSETDIRALYAYFMNDVKPVENDVPQTALAFPFNQRWGIRLWNWVALDTPGFHPSDVVAGDDQLARGAYLVQGPGHCAACHSPRNAIMAEDGKTAASDSFLSGGEVGGWSAPDLRHAGAPAQMWSADQLKAYLTTGRNAHSAVTGEMGLAVEHSLQYMTDADADAMVAYLHKIRLGQPPSGANAQMTAEDPAQLPNRVARMDSARDKTSAMLVAGKDLSAGARLYMDNCAACHFSDGKGAPGVFPSLGGNSIVTADQTTGLIDVILNGAAMPSTAKRPEAFKMPGFAHRLSDADVAQIASFLRTAWGNDAGSVDAAAVAKLRQ</sequence>